<dbReference type="Gene3D" id="3.30.200.120">
    <property type="match status" value="1"/>
</dbReference>
<dbReference type="AlphaFoldDB" id="A0A412G696"/>
<evidence type="ECO:0000256" key="1">
    <source>
        <dbReference type="ARBA" id="ARBA00022679"/>
    </source>
</evidence>
<evidence type="ECO:0000313" key="4">
    <source>
        <dbReference type="EMBL" id="RGR76837.1"/>
    </source>
</evidence>
<name>A0A412G696_9FIRM</name>
<evidence type="ECO:0000256" key="2">
    <source>
        <dbReference type="ARBA" id="ARBA00022777"/>
    </source>
</evidence>
<dbReference type="CDD" id="cd17792">
    <property type="entry name" value="CtkA"/>
    <property type="match status" value="1"/>
</dbReference>
<dbReference type="GO" id="GO:0016301">
    <property type="term" value="F:kinase activity"/>
    <property type="evidence" value="ECO:0007669"/>
    <property type="project" value="UniProtKB-KW"/>
</dbReference>
<dbReference type="EMBL" id="QRUP01000001">
    <property type="protein sequence ID" value="RGR76837.1"/>
    <property type="molecule type" value="Genomic_DNA"/>
</dbReference>
<evidence type="ECO:0000259" key="3">
    <source>
        <dbReference type="Pfam" id="PF07804"/>
    </source>
</evidence>
<feature type="domain" description="HipA-like C-terminal" evidence="3">
    <location>
        <begin position="27"/>
        <end position="209"/>
    </location>
</feature>
<sequence>MIDYSLFSHSKKTYSGANGAKRSIMINGEKWMIKFPTKATLNENLSYANSAYSEYIGCHIFNEIGILAQETMIGLYGEKIVVACKDFATERELNDFASLKNQIIDTNRNGYGTELEEILMSIEEQSLIEKNVLKNYFWDMFIVDALIGNWDRHNGNWGFLYDEKTDCLEIAPIFDCGSSLYPQADNIMMEKILNDQNEMNARIYNRPTSAIQMNKHRINYFDFLASLNNEDCNEALKRIMPKIQMDQIYEIINTAPGITDLQSRFYKQILKERKERILDYAYNKLLQRESGNRL</sequence>
<dbReference type="Pfam" id="PF07804">
    <property type="entry name" value="HipA_C"/>
    <property type="match status" value="1"/>
</dbReference>
<evidence type="ECO:0000313" key="5">
    <source>
        <dbReference type="Proteomes" id="UP000284178"/>
    </source>
</evidence>
<protein>
    <submittedName>
        <fullName evidence="4">CtkA family protein</fullName>
    </submittedName>
</protein>
<keyword evidence="1" id="KW-0808">Transferase</keyword>
<dbReference type="InterPro" id="IPR012893">
    <property type="entry name" value="HipA-like_C"/>
</dbReference>
<gene>
    <name evidence="4" type="ORF">DWY25_00670</name>
</gene>
<keyword evidence="2" id="KW-0418">Kinase</keyword>
<accession>A0A412G696</accession>
<proteinExistence type="predicted"/>
<dbReference type="Proteomes" id="UP000284178">
    <property type="component" value="Unassembled WGS sequence"/>
</dbReference>
<dbReference type="RefSeq" id="WP_117892391.1">
    <property type="nucleotide sequence ID" value="NZ_CABJCV010000001.1"/>
</dbReference>
<organism evidence="4 5">
    <name type="scientific">Holdemania filiformis</name>
    <dbReference type="NCBI Taxonomy" id="61171"/>
    <lineage>
        <taxon>Bacteria</taxon>
        <taxon>Bacillati</taxon>
        <taxon>Bacillota</taxon>
        <taxon>Erysipelotrichia</taxon>
        <taxon>Erysipelotrichales</taxon>
        <taxon>Erysipelotrichaceae</taxon>
        <taxon>Holdemania</taxon>
    </lineage>
</organism>
<reference evidence="4 5" key="1">
    <citation type="submission" date="2018-08" db="EMBL/GenBank/DDBJ databases">
        <title>A genome reference for cultivated species of the human gut microbiota.</title>
        <authorList>
            <person name="Zou Y."/>
            <person name="Xue W."/>
            <person name="Luo G."/>
        </authorList>
    </citation>
    <scope>NUCLEOTIDE SEQUENCE [LARGE SCALE GENOMIC DNA]</scope>
    <source>
        <strain evidence="4 5">AF24-29</strain>
    </source>
</reference>
<comment type="caution">
    <text evidence="4">The sequence shown here is derived from an EMBL/GenBank/DDBJ whole genome shotgun (WGS) entry which is preliminary data.</text>
</comment>
<keyword evidence="5" id="KW-1185">Reference proteome</keyword>
<dbReference type="GeneID" id="83013923"/>
<dbReference type="Gene3D" id="1.10.1070.20">
    <property type="match status" value="1"/>
</dbReference>